<dbReference type="GO" id="GO:0047223">
    <property type="term" value="F:beta-1,3-galactosyl-O-glycosyl-glycoprotein beta-1,3-N-acetylglucosaminyltransferase activity"/>
    <property type="evidence" value="ECO:0007669"/>
    <property type="project" value="TreeGrafter"/>
</dbReference>
<dbReference type="PANTHER" id="PTHR46396:SF2">
    <property type="entry name" value="ILEI_PANDER DOMAIN-CONTAINING PROTEIN"/>
    <property type="match status" value="1"/>
</dbReference>
<gene>
    <name evidence="17" type="ORF">SK128_014284</name>
</gene>
<keyword evidence="8 13" id="KW-0735">Signal-anchor</keyword>
<evidence type="ECO:0000256" key="15">
    <source>
        <dbReference type="SAM" id="SignalP"/>
    </source>
</evidence>
<sequence length="698" mass="79434">MIYSDWEAIFVLTYVLLCGSLRATTTRDKTAHSYSMGITGWSSFYGMRIEGVMGVCPTENEERQTSDQDISNDQNNNNNMTRQYHVPFQHSTEKTKERREGHFESHRRKESTEVNSNCTAKLKFKQLYTLPEGYPIDHPILPGEGITLTVVNQRKGNLILHKVFPLSYYWAYWCDLQWYMKRIASGRIVLLTVCVSGSNGLRNTVKQLTEMGSIFAQHLTPSARWTWIFVKGGRTISETAVIEGASDTYVHTVLPVNNLPSLEQLTTNKHDQERWHYCETEDGLGDLCDEDSPASIPFTPSSYKNTSFNMLKYTPVIITAGRRHQYLYYTLTTLFAAAGVIPENFLVILGDAPKATTELLNILGIKYAVLEIHGQGNAKLFRYYRGVYNMIAERFPTAPTVIILDEDVEVSPDFFFYMQQTLWLLKEDPSIYCISGFGRPPDLAHNYTKLYRGVSQVSWGYAVTLDFIREALPIWLNYPEDKGGLYDYWLYEHVAHGRECVFPEFSRSRHYGLGVNTVDYLQEKFFLLNPLVPNAGIELNQVERLMLSSWHQDLTSSILNAKVLSGNPCSLTFLPKAARPTTFVFYVSMKKTIKNTPDISDYYLVAHCLGAWGLSPQWLHDGVATFTTSVNVTIHVVGVPYSSFAQLRHSKATAWTAENVSDVENKKIQDGLKARNTVLWTNMNLTSHNLMNKLLIPS</sequence>
<dbReference type="EMBL" id="JAXCGZ010019903">
    <property type="protein sequence ID" value="KAK7065778.1"/>
    <property type="molecule type" value="Genomic_DNA"/>
</dbReference>
<keyword evidence="7 13" id="KW-0479">Metal-binding</keyword>
<comment type="catalytic activity">
    <reaction evidence="13">
        <text>N(4)-(alpha-D-Man-(1-&gt;3)-[alpha-D-Man-(1-&gt;3)-[alpha-D-Man-(1-&gt;6)]-alpha-D-Man-(1-&gt;6)]-beta-D-Man-(1-&gt;4)-beta-D-GlcNAc-(1-&gt;4)-beta-D-GlcNAc)-L-asparaginyl-[protein] (N-glucan mannose isomer 5A1,2) + UDP-N-acetyl-alpha-D-glucosamine = N(4)-{beta-D-GlcNAc-(1-&gt;2)-alpha-D-Man-(1-&gt;3)-[alpha-D-Man-(1-&gt;3)-[alpha-D-Man-(1-&gt;6)]-alpha-D-Man-(1-&gt;6)]-beta-D-Man-(1-&gt;4)-beta-D-GlcNAc-(1-&gt;4)-beta-D-GlcNAc}-L-asparaginyl-[protein] + UDP + H(+)</text>
        <dbReference type="Rhea" id="RHEA:11456"/>
        <dbReference type="Rhea" id="RHEA-COMP:14367"/>
        <dbReference type="Rhea" id="RHEA-COMP:14368"/>
        <dbReference type="ChEBI" id="CHEBI:15378"/>
        <dbReference type="ChEBI" id="CHEBI:57705"/>
        <dbReference type="ChEBI" id="CHEBI:58223"/>
        <dbReference type="ChEBI" id="CHEBI:59087"/>
        <dbReference type="ChEBI" id="CHEBI:60625"/>
        <dbReference type="EC" id="2.4.1.101"/>
    </reaction>
</comment>
<keyword evidence="15" id="KW-0732">Signal</keyword>
<name>A0AAN8WPF5_HALRR</name>
<evidence type="ECO:0000256" key="3">
    <source>
        <dbReference type="ARBA" id="ARBA00006492"/>
    </source>
</evidence>
<feature type="compositionally biased region" description="Basic and acidic residues" evidence="14">
    <location>
        <begin position="91"/>
        <end position="104"/>
    </location>
</feature>
<keyword evidence="18" id="KW-1185">Reference proteome</keyword>
<evidence type="ECO:0000256" key="5">
    <source>
        <dbReference type="ARBA" id="ARBA00022679"/>
    </source>
</evidence>
<keyword evidence="12 13" id="KW-0464">Manganese</keyword>
<keyword evidence="9" id="KW-1133">Transmembrane helix</keyword>
<feature type="chain" id="PRO_5042954496" description="Alpha-1,3-mannosyl-glycoprotein 2-beta-N-acetylglucosaminyltransferase" evidence="15">
    <location>
        <begin position="24"/>
        <end position="698"/>
    </location>
</feature>
<dbReference type="PANTHER" id="PTHR46396">
    <property type="entry name" value="PROTEIN O-LINKED-MANNOSE BETA-1,2-N-ACETYLGLUCOSAMINYLTRANSFERASE 1"/>
    <property type="match status" value="1"/>
</dbReference>
<dbReference type="Gene3D" id="3.90.550.10">
    <property type="entry name" value="Spore Coat Polysaccharide Biosynthesis Protein SpsA, Chain A"/>
    <property type="match status" value="1"/>
</dbReference>
<keyword evidence="4 13" id="KW-0328">Glycosyltransferase</keyword>
<keyword evidence="10 13" id="KW-0333">Golgi apparatus</keyword>
<dbReference type="InterPro" id="IPR039477">
    <property type="entry name" value="ILEI/PANDER_dom"/>
</dbReference>
<feature type="compositionally biased region" description="Low complexity" evidence="14">
    <location>
        <begin position="67"/>
        <end position="79"/>
    </location>
</feature>
<evidence type="ECO:0000256" key="9">
    <source>
        <dbReference type="ARBA" id="ARBA00022989"/>
    </source>
</evidence>
<keyword evidence="11" id="KW-0472">Membrane</keyword>
<evidence type="ECO:0000256" key="4">
    <source>
        <dbReference type="ARBA" id="ARBA00022676"/>
    </source>
</evidence>
<evidence type="ECO:0000313" key="18">
    <source>
        <dbReference type="Proteomes" id="UP001381693"/>
    </source>
</evidence>
<protein>
    <recommendedName>
        <fullName evidence="13">Alpha-1,3-mannosyl-glycoprotein 2-beta-N-acetylglucosaminyltransferase</fullName>
        <shortName evidence="13">GNT-I</shortName>
        <shortName evidence="13">GlcNAc-T I</shortName>
        <ecNumber evidence="13">2.4.1.101</ecNumber>
    </recommendedName>
    <alternativeName>
        <fullName evidence="13">N-glycosyl-oligosaccharide-glycoprotein N-acetylglucosaminyltransferase I</fullName>
    </alternativeName>
</protein>
<feature type="domain" description="ILEI/PANDER" evidence="16">
    <location>
        <begin position="145"/>
        <end position="231"/>
    </location>
</feature>
<dbReference type="EC" id="2.4.1.101" evidence="13"/>
<evidence type="ECO:0000256" key="11">
    <source>
        <dbReference type="ARBA" id="ARBA00023136"/>
    </source>
</evidence>
<accession>A0AAN8WPF5</accession>
<evidence type="ECO:0000256" key="2">
    <source>
        <dbReference type="ARBA" id="ARBA00004922"/>
    </source>
</evidence>
<dbReference type="Pfam" id="PF03071">
    <property type="entry name" value="GNT-I"/>
    <property type="match status" value="1"/>
</dbReference>
<feature type="signal peptide" evidence="15">
    <location>
        <begin position="1"/>
        <end position="23"/>
    </location>
</feature>
<dbReference type="GO" id="GO:0000139">
    <property type="term" value="C:Golgi membrane"/>
    <property type="evidence" value="ECO:0007669"/>
    <property type="project" value="UniProtKB-SubCell"/>
</dbReference>
<comment type="subcellular location">
    <subcellularLocation>
        <location evidence="1 13">Golgi apparatus membrane</location>
        <topology evidence="1 13">Single-pass type II membrane protein</topology>
    </subcellularLocation>
</comment>
<dbReference type="GO" id="GO:0030145">
    <property type="term" value="F:manganese ion binding"/>
    <property type="evidence" value="ECO:0007669"/>
    <property type="project" value="UniProtKB-UniRule"/>
</dbReference>
<dbReference type="InterPro" id="IPR029044">
    <property type="entry name" value="Nucleotide-diphossugar_trans"/>
</dbReference>
<evidence type="ECO:0000256" key="8">
    <source>
        <dbReference type="ARBA" id="ARBA00022968"/>
    </source>
</evidence>
<reference evidence="17 18" key="1">
    <citation type="submission" date="2023-11" db="EMBL/GenBank/DDBJ databases">
        <title>Halocaridina rubra genome assembly.</title>
        <authorList>
            <person name="Smith C."/>
        </authorList>
    </citation>
    <scope>NUCLEOTIDE SEQUENCE [LARGE SCALE GENOMIC DNA]</scope>
    <source>
        <strain evidence="17">EP-1</strain>
        <tissue evidence="17">Whole</tissue>
    </source>
</reference>
<dbReference type="InterPro" id="IPR004139">
    <property type="entry name" value="Glyco_trans_13"/>
</dbReference>
<dbReference type="Proteomes" id="UP001381693">
    <property type="component" value="Unassembled WGS sequence"/>
</dbReference>
<dbReference type="AlphaFoldDB" id="A0AAN8WPF5"/>
<dbReference type="GO" id="GO:0016266">
    <property type="term" value="P:protein O-linked glycosylation via N-acetyl-galactosamine"/>
    <property type="evidence" value="ECO:0007669"/>
    <property type="project" value="TreeGrafter"/>
</dbReference>
<comment type="caution">
    <text evidence="17">The sequence shown here is derived from an EMBL/GenBank/DDBJ whole genome shotgun (WGS) entry which is preliminary data.</text>
</comment>
<dbReference type="InterPro" id="IPR052463">
    <property type="entry name" value="O-linked_mannose_GnT"/>
</dbReference>
<keyword evidence="5" id="KW-0808">Transferase</keyword>
<keyword evidence="6" id="KW-0812">Transmembrane</keyword>
<dbReference type="Pfam" id="PF15711">
    <property type="entry name" value="ILEI"/>
    <property type="match status" value="1"/>
</dbReference>
<comment type="pathway">
    <text evidence="2 13">Protein modification; protein glycosylation.</text>
</comment>
<dbReference type="GO" id="GO:0003827">
    <property type="term" value="F:alpha-1,3-mannosylglycoprotein 2-beta-N-acetylglucosaminyltransferase activity"/>
    <property type="evidence" value="ECO:0007669"/>
    <property type="project" value="UniProtKB-UniRule"/>
</dbReference>
<evidence type="ECO:0000256" key="6">
    <source>
        <dbReference type="ARBA" id="ARBA00022692"/>
    </source>
</evidence>
<proteinExistence type="inferred from homology"/>
<evidence type="ECO:0000256" key="13">
    <source>
        <dbReference type="RuleBase" id="RU368119"/>
    </source>
</evidence>
<comment type="function">
    <text evidence="13">Initiates complex N-linked carbohydrate formation. Essential for the conversion of high-mannose to hybrid and complex N-glycans.</text>
</comment>
<comment type="similarity">
    <text evidence="3 13">Belongs to the glycosyltransferase 13 family.</text>
</comment>
<organism evidence="17 18">
    <name type="scientific">Halocaridina rubra</name>
    <name type="common">Hawaiian red shrimp</name>
    <dbReference type="NCBI Taxonomy" id="373956"/>
    <lineage>
        <taxon>Eukaryota</taxon>
        <taxon>Metazoa</taxon>
        <taxon>Ecdysozoa</taxon>
        <taxon>Arthropoda</taxon>
        <taxon>Crustacea</taxon>
        <taxon>Multicrustacea</taxon>
        <taxon>Malacostraca</taxon>
        <taxon>Eumalacostraca</taxon>
        <taxon>Eucarida</taxon>
        <taxon>Decapoda</taxon>
        <taxon>Pleocyemata</taxon>
        <taxon>Caridea</taxon>
        <taxon>Atyoidea</taxon>
        <taxon>Atyidae</taxon>
        <taxon>Halocaridina</taxon>
    </lineage>
</organism>
<evidence type="ECO:0000256" key="1">
    <source>
        <dbReference type="ARBA" id="ARBA00004323"/>
    </source>
</evidence>
<evidence type="ECO:0000256" key="7">
    <source>
        <dbReference type="ARBA" id="ARBA00022723"/>
    </source>
</evidence>
<evidence type="ECO:0000256" key="12">
    <source>
        <dbReference type="ARBA" id="ARBA00023211"/>
    </source>
</evidence>
<evidence type="ECO:0000259" key="16">
    <source>
        <dbReference type="Pfam" id="PF15711"/>
    </source>
</evidence>
<evidence type="ECO:0000313" key="17">
    <source>
        <dbReference type="EMBL" id="KAK7065778.1"/>
    </source>
</evidence>
<feature type="region of interest" description="Disordered" evidence="14">
    <location>
        <begin position="60"/>
        <end position="110"/>
    </location>
</feature>
<evidence type="ECO:0000256" key="14">
    <source>
        <dbReference type="SAM" id="MobiDB-lite"/>
    </source>
</evidence>
<dbReference type="SUPFAM" id="SSF53448">
    <property type="entry name" value="Nucleotide-diphospho-sugar transferases"/>
    <property type="match status" value="1"/>
</dbReference>
<evidence type="ECO:0000256" key="10">
    <source>
        <dbReference type="ARBA" id="ARBA00023034"/>
    </source>
</evidence>
<comment type="cofactor">
    <cofactor evidence="13">
        <name>Mn(2+)</name>
        <dbReference type="ChEBI" id="CHEBI:29035"/>
    </cofactor>
    <text evidence="13">The cofactor is mostly bound to the substrate.</text>
</comment>